<dbReference type="SMART" id="SM00593">
    <property type="entry name" value="RUN"/>
    <property type="match status" value="1"/>
</dbReference>
<comment type="caution">
    <text evidence="5">The sequence shown here is derived from an EMBL/GenBank/DDBJ whole genome shotgun (WGS) entry which is preliminary data.</text>
</comment>
<dbReference type="PANTHER" id="PTHR47194">
    <property type="entry name" value="SORTING NEXIN-29-RELATED"/>
    <property type="match status" value="1"/>
</dbReference>
<dbReference type="GO" id="GO:0035091">
    <property type="term" value="F:phosphatidylinositol binding"/>
    <property type="evidence" value="ECO:0007669"/>
    <property type="project" value="InterPro"/>
</dbReference>
<evidence type="ECO:0000259" key="3">
    <source>
        <dbReference type="PROSITE" id="PS50195"/>
    </source>
</evidence>
<dbReference type="Gene3D" id="3.30.1520.10">
    <property type="entry name" value="Phox-like domain"/>
    <property type="match status" value="1"/>
</dbReference>
<dbReference type="EC" id="3.6.1.15" evidence="5"/>
<dbReference type="InterPro" id="IPR004012">
    <property type="entry name" value="Run_dom"/>
</dbReference>
<dbReference type="PROSITE" id="PS50826">
    <property type="entry name" value="RUN"/>
    <property type="match status" value="1"/>
</dbReference>
<keyword evidence="1" id="KW-0175">Coiled coil</keyword>
<dbReference type="PANTHER" id="PTHR47194:SF3">
    <property type="entry name" value="SORTING NEXIN 29"/>
    <property type="match status" value="1"/>
</dbReference>
<feature type="compositionally biased region" description="Acidic residues" evidence="2">
    <location>
        <begin position="301"/>
        <end position="312"/>
    </location>
</feature>
<dbReference type="Pfam" id="PF00787">
    <property type="entry name" value="PX"/>
    <property type="match status" value="1"/>
</dbReference>
<feature type="region of interest" description="Disordered" evidence="2">
    <location>
        <begin position="300"/>
        <end position="329"/>
    </location>
</feature>
<feature type="non-terminal residue" evidence="5">
    <location>
        <position position="745"/>
    </location>
</feature>
<dbReference type="InterPro" id="IPR036871">
    <property type="entry name" value="PX_dom_sf"/>
</dbReference>
<dbReference type="InterPro" id="IPR037213">
    <property type="entry name" value="Run_dom_sf"/>
</dbReference>
<dbReference type="SMART" id="SM00312">
    <property type="entry name" value="PX"/>
    <property type="match status" value="1"/>
</dbReference>
<accession>A0A3M7QF31</accession>
<dbReference type="EMBL" id="REGN01006448">
    <property type="protein sequence ID" value="RNA09545.1"/>
    <property type="molecule type" value="Genomic_DNA"/>
</dbReference>
<dbReference type="Proteomes" id="UP000276133">
    <property type="component" value="Unassembled WGS sequence"/>
</dbReference>
<feature type="region of interest" description="Disordered" evidence="2">
    <location>
        <begin position="719"/>
        <end position="745"/>
    </location>
</feature>
<protein>
    <submittedName>
        <fullName evidence="5">Sorting nexin-29 isoform X2</fullName>
        <ecNumber evidence="5">3.6.1.15</ecNumber>
    </submittedName>
</protein>
<feature type="compositionally biased region" description="Polar residues" evidence="2">
    <location>
        <begin position="724"/>
        <end position="739"/>
    </location>
</feature>
<dbReference type="STRING" id="10195.A0A3M7QF31"/>
<keyword evidence="6" id="KW-1185">Reference proteome</keyword>
<dbReference type="SUPFAM" id="SSF64268">
    <property type="entry name" value="PX domain"/>
    <property type="match status" value="1"/>
</dbReference>
<feature type="coiled-coil region" evidence="1">
    <location>
        <begin position="420"/>
        <end position="540"/>
    </location>
</feature>
<dbReference type="SUPFAM" id="SSF140741">
    <property type="entry name" value="RUN domain-like"/>
    <property type="match status" value="1"/>
</dbReference>
<name>A0A3M7QF31_BRAPC</name>
<feature type="compositionally biased region" description="Polar residues" evidence="2">
    <location>
        <begin position="315"/>
        <end position="329"/>
    </location>
</feature>
<dbReference type="GO" id="GO:0017111">
    <property type="term" value="F:ribonucleoside triphosphate phosphatase activity"/>
    <property type="evidence" value="ECO:0007669"/>
    <property type="project" value="UniProtKB-EC"/>
</dbReference>
<reference evidence="5 6" key="1">
    <citation type="journal article" date="2018" name="Sci. Rep.">
        <title>Genomic signatures of local adaptation to the degree of environmental predictability in rotifers.</title>
        <authorList>
            <person name="Franch-Gras L."/>
            <person name="Hahn C."/>
            <person name="Garcia-Roger E.M."/>
            <person name="Carmona M.J."/>
            <person name="Serra M."/>
            <person name="Gomez A."/>
        </authorList>
    </citation>
    <scope>NUCLEOTIDE SEQUENCE [LARGE SCALE GENOMIC DNA]</scope>
    <source>
        <strain evidence="5">HYR1</strain>
    </source>
</reference>
<dbReference type="InterPro" id="IPR001683">
    <property type="entry name" value="PX_dom"/>
</dbReference>
<evidence type="ECO:0000256" key="2">
    <source>
        <dbReference type="SAM" id="MobiDB-lite"/>
    </source>
</evidence>
<evidence type="ECO:0000313" key="5">
    <source>
        <dbReference type="EMBL" id="RNA09545.1"/>
    </source>
</evidence>
<feature type="compositionally biased region" description="Low complexity" evidence="2">
    <location>
        <begin position="207"/>
        <end position="219"/>
    </location>
</feature>
<gene>
    <name evidence="5" type="ORF">BpHYR1_030659</name>
</gene>
<sequence length="745" mass="85353">MSDSEKKALVNNLSDAIKECQLRFGGKRELATDIDGRVLFLCTKLELIFLHGLKKNQKSSLDSLKNTNLVKSTSNLLSQLLDDSKLKIPQQLRNNIESISANSSEQSFWPVIKKFINKIEIERFELLSNITNDVGRQRAWLRNCLNERCLEKYTISMLGNQSQLKEFYEESSLLLDPNYTSSLPTLLSGLQSILFAINIDNPNLNIPSRTTSPSSPKSSTVEEPELSKKKSLPNINNVNRNINLKKVKKNNVTLDDENDSAESNDEAFKFELNKTKKETSPIREFKVLQNPIKYVKKIEEKENEENDDEEKLSDEVNSSPSEHGSNLNSNVNLIPLNASFIDNISVTSNQSGSMGSSYDNFKIGSSESLSKKVAISESQSQLSLSQTENLSLVELRQLTLSMIQRKDTYETMNKTLNSKLNEEMSRNALLSDQVKNLEKTTQIMKSAYETKTDSLQNENRLLKEQLKKYVSAVQMMNKPELNPIPERNDNLIKDYSHEAEQYEKKLIQVAEMHGELMEFNDRLQKMLNFRNAQVKNLIDELTELRGPLPQEINMDESIDFEQNNVGSNVNLALASVWIPSVFLRSDKSGSHHVYQVYLRVKEEEWNIFRRFSHFYSLHSDLKEKYPAIATISFPKKKTIGNRDNKFVENRRKQLQVYLRKLLDFMSQTDKDFNMKPCRESLIRAVPFFSDQTFFEQNQEQVNETVNSLAHLPRTGSSLLSSSLTNGSPLRTNNLASPNRNDLLYT</sequence>
<feature type="domain" description="RUN" evidence="4">
    <location>
        <begin position="32"/>
        <end position="202"/>
    </location>
</feature>
<evidence type="ECO:0000256" key="1">
    <source>
        <dbReference type="SAM" id="Coils"/>
    </source>
</evidence>
<proteinExistence type="predicted"/>
<evidence type="ECO:0000313" key="6">
    <source>
        <dbReference type="Proteomes" id="UP000276133"/>
    </source>
</evidence>
<dbReference type="Gene3D" id="1.20.58.900">
    <property type="match status" value="1"/>
</dbReference>
<dbReference type="Pfam" id="PF02759">
    <property type="entry name" value="RUN"/>
    <property type="match status" value="1"/>
</dbReference>
<feature type="region of interest" description="Disordered" evidence="2">
    <location>
        <begin position="205"/>
        <end position="235"/>
    </location>
</feature>
<keyword evidence="5" id="KW-0378">Hydrolase</keyword>
<organism evidence="5 6">
    <name type="scientific">Brachionus plicatilis</name>
    <name type="common">Marine rotifer</name>
    <name type="synonym">Brachionus muelleri</name>
    <dbReference type="NCBI Taxonomy" id="10195"/>
    <lineage>
        <taxon>Eukaryota</taxon>
        <taxon>Metazoa</taxon>
        <taxon>Spiralia</taxon>
        <taxon>Gnathifera</taxon>
        <taxon>Rotifera</taxon>
        <taxon>Eurotatoria</taxon>
        <taxon>Monogononta</taxon>
        <taxon>Pseudotrocha</taxon>
        <taxon>Ploima</taxon>
        <taxon>Brachionidae</taxon>
        <taxon>Brachionus</taxon>
    </lineage>
</organism>
<dbReference type="PROSITE" id="PS50195">
    <property type="entry name" value="PX"/>
    <property type="match status" value="1"/>
</dbReference>
<feature type="domain" description="PX" evidence="3">
    <location>
        <begin position="572"/>
        <end position="701"/>
    </location>
</feature>
<dbReference type="AlphaFoldDB" id="A0A3M7QF31"/>
<dbReference type="OrthoDB" id="428895at2759"/>
<evidence type="ECO:0000259" key="4">
    <source>
        <dbReference type="PROSITE" id="PS50826"/>
    </source>
</evidence>